<name>J0QPN4_9HYPH</name>
<dbReference type="PATRIC" id="fig|1094556.3.peg.234"/>
<dbReference type="EMBL" id="AILY01000006">
    <property type="protein sequence ID" value="EJF87711.1"/>
    <property type="molecule type" value="Genomic_DNA"/>
</dbReference>
<proteinExistence type="predicted"/>
<sequence>MTVIFVPFAGLVIFKKGHNKKLFENFSCGLKTNRDAWTYNSSREVLKKNMNNMITFYNSEVERFNTTYRHSDRKTRANAVDNFVNTDVKKISWSYNIKQELVKEKLFKFECHGLTRRK</sequence>
<dbReference type="HOGENOM" id="CLU_2068486_0_0_5"/>
<dbReference type="Proteomes" id="UP000001077">
    <property type="component" value="Unassembled WGS sequence"/>
</dbReference>
<evidence type="ECO:0000313" key="2">
    <source>
        <dbReference type="EMBL" id="EJF87711.1"/>
    </source>
</evidence>
<feature type="domain" description="Type ISP restriction-modification enzyme LLaBIII C-terminal specificity" evidence="1">
    <location>
        <begin position="21"/>
        <end position="110"/>
    </location>
</feature>
<dbReference type="eggNOG" id="COG0286">
    <property type="taxonomic scope" value="Bacteria"/>
</dbReference>
<dbReference type="AlphaFoldDB" id="J0QPN4"/>
<comment type="caution">
    <text evidence="2">The sequence shown here is derived from an EMBL/GenBank/DDBJ whole genome shotgun (WGS) entry which is preliminary data.</text>
</comment>
<dbReference type="Pfam" id="PF18135">
    <property type="entry name" value="Type_ISP_C"/>
    <property type="match status" value="1"/>
</dbReference>
<protein>
    <recommendedName>
        <fullName evidence="1">Type ISP restriction-modification enzyme LLaBIII C-terminal specificity domain-containing protein</fullName>
    </recommendedName>
</protein>
<dbReference type="InterPro" id="IPR041635">
    <property type="entry name" value="Type_ISP_LLaBIII_C"/>
</dbReference>
<dbReference type="STRING" id="1094556.MCY_00165"/>
<gene>
    <name evidence="2" type="ORF">MCY_00165</name>
</gene>
<keyword evidence="3" id="KW-1185">Reference proteome</keyword>
<organism evidence="2 3">
    <name type="scientific">Bartonella rattimassiliensis 15908</name>
    <dbReference type="NCBI Taxonomy" id="1094556"/>
    <lineage>
        <taxon>Bacteria</taxon>
        <taxon>Pseudomonadati</taxon>
        <taxon>Pseudomonadota</taxon>
        <taxon>Alphaproteobacteria</taxon>
        <taxon>Hyphomicrobiales</taxon>
        <taxon>Bartonellaceae</taxon>
        <taxon>Bartonella</taxon>
    </lineage>
</organism>
<evidence type="ECO:0000313" key="3">
    <source>
        <dbReference type="Proteomes" id="UP000001077"/>
    </source>
</evidence>
<reference evidence="2 3" key="1">
    <citation type="submission" date="2012-03" db="EMBL/GenBank/DDBJ databases">
        <title>The Genome Sequence of Bartonella rattimassiliensis 15908.</title>
        <authorList>
            <consortium name="The Broad Institute Genome Sequencing Platform"/>
            <consortium name="The Broad Institute Genome Sequencing Center for Infectious Disease"/>
            <person name="Feldgarden M."/>
            <person name="Kirby J."/>
            <person name="Kosoy M."/>
            <person name="Birtles R."/>
            <person name="Probert W.S."/>
            <person name="Chiaraviglio L."/>
            <person name="Young S.K."/>
            <person name="Zeng Q."/>
            <person name="Gargeya S."/>
            <person name="Fitzgerald M."/>
            <person name="Haas B."/>
            <person name="Abouelleil A."/>
            <person name="Alvarado L."/>
            <person name="Arachchi H.M."/>
            <person name="Berlin A."/>
            <person name="Chapman S.B."/>
            <person name="Gearin G."/>
            <person name="Goldberg J."/>
            <person name="Griggs A."/>
            <person name="Gujja S."/>
            <person name="Hansen M."/>
            <person name="Heiman D."/>
            <person name="Howarth C."/>
            <person name="Larimer J."/>
            <person name="Lui A."/>
            <person name="MacDonald P.J.P."/>
            <person name="McCowen C."/>
            <person name="Montmayeur A."/>
            <person name="Murphy C."/>
            <person name="Neiman D."/>
            <person name="Pearson M."/>
            <person name="Priest M."/>
            <person name="Roberts A."/>
            <person name="Saif S."/>
            <person name="Shea T."/>
            <person name="Sisk P."/>
            <person name="Stolte C."/>
            <person name="Sykes S."/>
            <person name="Wortman J."/>
            <person name="Nusbaum C."/>
            <person name="Birren B."/>
        </authorList>
    </citation>
    <scope>NUCLEOTIDE SEQUENCE [LARGE SCALE GENOMIC DNA]</scope>
    <source>
        <strain evidence="2 3">15908</strain>
    </source>
</reference>
<evidence type="ECO:0000259" key="1">
    <source>
        <dbReference type="Pfam" id="PF18135"/>
    </source>
</evidence>
<accession>J0QPN4</accession>